<reference evidence="4" key="1">
    <citation type="submission" date="2018-03" db="EMBL/GenBank/DDBJ databases">
        <authorList>
            <person name="Rodrigo-Torres L."/>
            <person name="Arahal R. D."/>
            <person name="Lucena T."/>
        </authorList>
    </citation>
    <scope>NUCLEOTIDE SEQUENCE [LARGE SCALE GENOMIC DNA]</scope>
    <source>
        <strain evidence="4">CECT 8871</strain>
    </source>
</reference>
<dbReference type="RefSeq" id="WP_181389343.1">
    <property type="nucleotide sequence ID" value="NZ_OMOJ01000001.1"/>
</dbReference>
<dbReference type="AlphaFoldDB" id="A0A2R8AP28"/>
<dbReference type="SUPFAM" id="SSF141571">
    <property type="entry name" value="Pentapeptide repeat-like"/>
    <property type="match status" value="1"/>
</dbReference>
<feature type="transmembrane region" description="Helical" evidence="2">
    <location>
        <begin position="132"/>
        <end position="154"/>
    </location>
</feature>
<proteinExistence type="predicted"/>
<dbReference type="InterPro" id="IPR001646">
    <property type="entry name" value="5peptide_repeat"/>
</dbReference>
<organism evidence="3 4">
    <name type="scientific">Pseudoprimorskyibacter insulae</name>
    <dbReference type="NCBI Taxonomy" id="1695997"/>
    <lineage>
        <taxon>Bacteria</taxon>
        <taxon>Pseudomonadati</taxon>
        <taxon>Pseudomonadota</taxon>
        <taxon>Alphaproteobacteria</taxon>
        <taxon>Rhodobacterales</taxon>
        <taxon>Paracoccaceae</taxon>
        <taxon>Pseudoprimorskyibacter</taxon>
    </lineage>
</organism>
<keyword evidence="2" id="KW-0812">Transmembrane</keyword>
<evidence type="ECO:0000256" key="1">
    <source>
        <dbReference type="ARBA" id="ARBA00022737"/>
    </source>
</evidence>
<evidence type="ECO:0008006" key="5">
    <source>
        <dbReference type="Google" id="ProtNLM"/>
    </source>
</evidence>
<sequence length="550" mass="59356">MLEDSDLPEGPGPAQRMPLFMGLIVFGFGTAAGFLLAFSGYGLEESAGLIIAVFLVLIFCVLVLGLILIAFRKPLMTRAFGVAGARLEELSGPLADVARSAAERDALGATDAARMLLRMSMARYAWMSTRRWLIASLTGLIAAMAALTGTALLFRQNQLIEAEYTLLTEQTGLLREQNARVSEQTDLLRQQVELAEAARNAELAVEITNIAALLGEALEATGDTGLIPVLDAQTDIGHALRLRIIAASRGAKPYRYLAQTLFSEDNTGKLREAAARRRADLPGFYDGAQAAFRWVEPSGLPDLIDRPASPERGQLLEVMIQSGLRELESLTYYGLDLSFAVLPDARLFAMSLQGGRLAYSVMPRAQVIETDFRGAAMENSDFSASYIRGADFGPLTPEVGKGPYAQIGLTAATQIAGASFADGFLQDVRFAQVQALAANFDRATLQGVSFAGAILGGATFRDAVLMNVDFNDAAVHSVDFDGAFVFAADTLAQWSDVTAKGSFRADRYVLEPATAQDVMQIDSAYQQIAPEDLGPVWRIRRVKPFEDQAE</sequence>
<accession>A0A2R8AP28</accession>
<dbReference type="PANTHER" id="PTHR47485">
    <property type="entry name" value="THYLAKOID LUMENAL 17.4 KDA PROTEIN, CHLOROPLASTIC"/>
    <property type="match status" value="1"/>
</dbReference>
<protein>
    <recommendedName>
        <fullName evidence="5">Pentapeptide repeat-containing protein</fullName>
    </recommendedName>
</protein>
<dbReference type="EMBL" id="OMOJ01000001">
    <property type="protein sequence ID" value="SPF77801.1"/>
    <property type="molecule type" value="Genomic_DNA"/>
</dbReference>
<keyword evidence="1" id="KW-0677">Repeat</keyword>
<evidence type="ECO:0000313" key="4">
    <source>
        <dbReference type="Proteomes" id="UP000244904"/>
    </source>
</evidence>
<evidence type="ECO:0000313" key="3">
    <source>
        <dbReference type="EMBL" id="SPF77801.1"/>
    </source>
</evidence>
<keyword evidence="2" id="KW-0472">Membrane</keyword>
<gene>
    <name evidence="3" type="ORF">PRI8871_00387</name>
</gene>
<dbReference type="Pfam" id="PF13576">
    <property type="entry name" value="Pentapeptide_3"/>
    <property type="match status" value="1"/>
</dbReference>
<dbReference type="Gene3D" id="2.160.20.80">
    <property type="entry name" value="E3 ubiquitin-protein ligase SopA"/>
    <property type="match status" value="1"/>
</dbReference>
<keyword evidence="4" id="KW-1185">Reference proteome</keyword>
<evidence type="ECO:0000256" key="2">
    <source>
        <dbReference type="SAM" id="Phobius"/>
    </source>
</evidence>
<keyword evidence="2" id="KW-1133">Transmembrane helix</keyword>
<name>A0A2R8AP28_9RHOB</name>
<feature type="transmembrane region" description="Helical" evidence="2">
    <location>
        <begin position="20"/>
        <end position="41"/>
    </location>
</feature>
<feature type="transmembrane region" description="Helical" evidence="2">
    <location>
        <begin position="47"/>
        <end position="71"/>
    </location>
</feature>
<dbReference type="Proteomes" id="UP000244904">
    <property type="component" value="Unassembled WGS sequence"/>
</dbReference>
<dbReference type="PANTHER" id="PTHR47485:SF1">
    <property type="entry name" value="THYLAKOID LUMENAL 17.4 KDA PROTEIN, CHLOROPLASTIC"/>
    <property type="match status" value="1"/>
</dbReference>